<accession>A0A1L9SFX7</accession>
<feature type="domain" description="DUF6987" evidence="4">
    <location>
        <begin position="1065"/>
        <end position="1262"/>
    </location>
</feature>
<dbReference type="Proteomes" id="UP000184188">
    <property type="component" value="Unassembled WGS sequence"/>
</dbReference>
<proteinExistence type="predicted"/>
<dbReference type="EMBL" id="KV878343">
    <property type="protein sequence ID" value="OJJ46071.1"/>
    <property type="molecule type" value="Genomic_DNA"/>
</dbReference>
<feature type="coiled-coil region" evidence="1">
    <location>
        <begin position="391"/>
        <end position="429"/>
    </location>
</feature>
<feature type="compositionally biased region" description="Polar residues" evidence="2">
    <location>
        <begin position="20"/>
        <end position="47"/>
    </location>
</feature>
<gene>
    <name evidence="5" type="ORF">ASPZODRAFT_67349</name>
</gene>
<feature type="compositionally biased region" description="Acidic residues" evidence="2">
    <location>
        <begin position="1043"/>
        <end position="1057"/>
    </location>
</feature>
<dbReference type="InterPro" id="IPR054256">
    <property type="entry name" value="DUF6987"/>
</dbReference>
<dbReference type="VEuPathDB" id="FungiDB:ASPZODRAFT_67349"/>
<keyword evidence="3" id="KW-0472">Membrane</keyword>
<dbReference type="Pfam" id="PF22485">
    <property type="entry name" value="DUF6987"/>
    <property type="match status" value="1"/>
</dbReference>
<keyword evidence="3" id="KW-0812">Transmembrane</keyword>
<organism evidence="5 6">
    <name type="scientific">Penicilliopsis zonata CBS 506.65</name>
    <dbReference type="NCBI Taxonomy" id="1073090"/>
    <lineage>
        <taxon>Eukaryota</taxon>
        <taxon>Fungi</taxon>
        <taxon>Dikarya</taxon>
        <taxon>Ascomycota</taxon>
        <taxon>Pezizomycotina</taxon>
        <taxon>Eurotiomycetes</taxon>
        <taxon>Eurotiomycetidae</taxon>
        <taxon>Eurotiales</taxon>
        <taxon>Aspergillaceae</taxon>
        <taxon>Penicilliopsis</taxon>
    </lineage>
</organism>
<evidence type="ECO:0000259" key="4">
    <source>
        <dbReference type="Pfam" id="PF22485"/>
    </source>
</evidence>
<sequence>MASELSQRSPATPSKHRKGSGSSAASHKPQLSSPVSKKSHNSPQTVVHNDDQIPSTPSPKSKKRTSARSEQRMPSSPSSHAKGTGSGTATPLGKASGLAQKAASQVTDAVPFDLSALKGLEVGENGNILGKDGNPLGRVVEGEAEDLIGQTVGDDGEILDEDGDLIGRVEVIPEAVEKAGKDVSDQVDEAKDSVTDLADLEGLPVSEGGVIRNQAGQIVGRIVEGDPQDLIGFTLNDEGEILDEEGDPIDAVDGVKDTAEDAVDDAQDTTGDAVDGVKDSAGDAVDDVEDTTGDAVDGVEDTAGDVAEGAQDAVNKLEPDFSILDGKKINKKGKILDEEGEVIGQIAEGADLKSLVGKKPNAEGKVLDKKGNELGMVEIVDEAKDTVDDAVDEAGDQVDEAKDTVDDAVDEAEDQVDETKDNTEDYVDAAEHALPEPLTVKEVNDEGEVIDEDNNVIGKVDSGDAEDFVGKEINERGLVLDDDGNIIGKVELSEELGKADDAIDDVADTAVDDAADAAATADVDDVADDAADAANDAGEAAEDAAEEVGDKLPPLSILEGLKCNKAGKIVDASGKPVGELIEGDAKKITKAGAKLDDKGQFWDSRGNVIGKAQTIPVEDDEEEAPFAGLDGLIVVKDGWVEDENENRVGQIVEGDAKKLVGRAVDEDGDILDKRGNVVGRAERWEAVEEEPEPEAEPEKIDLSSLSGLSPNKLGFVIGSSGVPIARVVEGNVKELAGKKIDSDGQLWNDAGKVIGRVELIPEDERETKPEGPFAGMDGLIVNKDGFVEDEDGNVVGQVTEGDARKLRGRMVDEDGDIIDKYGNVKGHAEPYEPPEEEEEQPEDLSALEGKIVNKAGNVVDAHGAVFGRIASGDPKKLAGRKVDGQGQIWGDNGKVIGRAELTPGAEQDKPEGAFYGFDNAVVAKDGTVTDATGRIIGRVIEGDAKRLLGRKVDEDGDILDKNGNTIGKAERWEPEEKKRSINPMSGRKVNREGEVRDADGELIGKLTSGDLKTLIGKEIDDNGYVVDNDGNKIGECTLLENIPEPEPEPEEPEEEETGPSAEELEAQKKVEQDRDLAKKMCGIISQTLESIRPVCNMINEKLEKAERTPKDELDEEKLVKDVKPLIEEGGRMLQECNGAIRALDPTGQIAATAKARAASHDASPEEYRLADMIKELTETVVKTIDNGRKRIADMPHAKKKLNPLWSLLSEPLFQIIAAVGLLLTGVLGLVSRLLDGLGLGGLVRGLLGGLGLDKLLGGLGLSSITDALGLTGKKK</sequence>
<protein>
    <recommendedName>
        <fullName evidence="4">DUF6987 domain-containing protein</fullName>
    </recommendedName>
</protein>
<dbReference type="GeneID" id="34615912"/>
<feature type="region of interest" description="Disordered" evidence="2">
    <location>
        <begin position="266"/>
        <end position="298"/>
    </location>
</feature>
<dbReference type="Pfam" id="PF12396">
    <property type="entry name" value="DUF3659"/>
    <property type="match status" value="11"/>
</dbReference>
<keyword evidence="6" id="KW-1185">Reference proteome</keyword>
<feature type="compositionally biased region" description="Polar residues" evidence="2">
    <location>
        <begin position="72"/>
        <end position="81"/>
    </location>
</feature>
<dbReference type="AlphaFoldDB" id="A0A1L9SFX7"/>
<dbReference type="InterPro" id="IPR022124">
    <property type="entry name" value="DUF3659"/>
</dbReference>
<evidence type="ECO:0000256" key="1">
    <source>
        <dbReference type="SAM" id="Coils"/>
    </source>
</evidence>
<name>A0A1L9SFX7_9EURO</name>
<keyword evidence="3" id="KW-1133">Transmembrane helix</keyword>
<feature type="region of interest" description="Disordered" evidence="2">
    <location>
        <begin position="1039"/>
        <end position="1072"/>
    </location>
</feature>
<dbReference type="OrthoDB" id="3937590at2759"/>
<evidence type="ECO:0000256" key="2">
    <source>
        <dbReference type="SAM" id="MobiDB-lite"/>
    </source>
</evidence>
<dbReference type="RefSeq" id="XP_022580581.1">
    <property type="nucleotide sequence ID" value="XM_022729448.1"/>
</dbReference>
<feature type="region of interest" description="Disordered" evidence="2">
    <location>
        <begin position="822"/>
        <end position="841"/>
    </location>
</feature>
<dbReference type="PANTHER" id="PTHR39461:SF1">
    <property type="entry name" value="LEA DOMAIN PROTEIN (AFU_ORTHOLOGUE AFUA_8G04920)"/>
    <property type="match status" value="1"/>
</dbReference>
<reference evidence="6" key="1">
    <citation type="journal article" date="2017" name="Genome Biol.">
        <title>Comparative genomics reveals high biological diversity and specific adaptations in the industrially and medically important fungal genus Aspergillus.</title>
        <authorList>
            <person name="de Vries R.P."/>
            <person name="Riley R."/>
            <person name="Wiebenga A."/>
            <person name="Aguilar-Osorio G."/>
            <person name="Amillis S."/>
            <person name="Uchima C.A."/>
            <person name="Anderluh G."/>
            <person name="Asadollahi M."/>
            <person name="Askin M."/>
            <person name="Barry K."/>
            <person name="Battaglia E."/>
            <person name="Bayram O."/>
            <person name="Benocci T."/>
            <person name="Braus-Stromeyer S.A."/>
            <person name="Caldana C."/>
            <person name="Canovas D."/>
            <person name="Cerqueira G.C."/>
            <person name="Chen F."/>
            <person name="Chen W."/>
            <person name="Choi C."/>
            <person name="Clum A."/>
            <person name="Dos Santos R.A."/>
            <person name="Damasio A.R."/>
            <person name="Diallinas G."/>
            <person name="Emri T."/>
            <person name="Fekete E."/>
            <person name="Flipphi M."/>
            <person name="Freyberg S."/>
            <person name="Gallo A."/>
            <person name="Gournas C."/>
            <person name="Habgood R."/>
            <person name="Hainaut M."/>
            <person name="Harispe M.L."/>
            <person name="Henrissat B."/>
            <person name="Hilden K.S."/>
            <person name="Hope R."/>
            <person name="Hossain A."/>
            <person name="Karabika E."/>
            <person name="Karaffa L."/>
            <person name="Karanyi Z."/>
            <person name="Krasevec N."/>
            <person name="Kuo A."/>
            <person name="Kusch H."/>
            <person name="LaButti K."/>
            <person name="Lagendijk E.L."/>
            <person name="Lapidus A."/>
            <person name="Levasseur A."/>
            <person name="Lindquist E."/>
            <person name="Lipzen A."/>
            <person name="Logrieco A.F."/>
            <person name="MacCabe A."/>
            <person name="Maekelae M.R."/>
            <person name="Malavazi I."/>
            <person name="Melin P."/>
            <person name="Meyer V."/>
            <person name="Mielnichuk N."/>
            <person name="Miskei M."/>
            <person name="Molnar A.P."/>
            <person name="Mule G."/>
            <person name="Ngan C.Y."/>
            <person name="Orejas M."/>
            <person name="Orosz E."/>
            <person name="Ouedraogo J.P."/>
            <person name="Overkamp K.M."/>
            <person name="Park H.-S."/>
            <person name="Perrone G."/>
            <person name="Piumi F."/>
            <person name="Punt P.J."/>
            <person name="Ram A.F."/>
            <person name="Ramon A."/>
            <person name="Rauscher S."/>
            <person name="Record E."/>
            <person name="Riano-Pachon D.M."/>
            <person name="Robert V."/>
            <person name="Roehrig J."/>
            <person name="Ruller R."/>
            <person name="Salamov A."/>
            <person name="Salih N.S."/>
            <person name="Samson R.A."/>
            <person name="Sandor E."/>
            <person name="Sanguinetti M."/>
            <person name="Schuetze T."/>
            <person name="Sepcic K."/>
            <person name="Shelest E."/>
            <person name="Sherlock G."/>
            <person name="Sophianopoulou V."/>
            <person name="Squina F.M."/>
            <person name="Sun H."/>
            <person name="Susca A."/>
            <person name="Todd R.B."/>
            <person name="Tsang A."/>
            <person name="Unkles S.E."/>
            <person name="van de Wiele N."/>
            <person name="van Rossen-Uffink D."/>
            <person name="Oliveira J.V."/>
            <person name="Vesth T.C."/>
            <person name="Visser J."/>
            <person name="Yu J.-H."/>
            <person name="Zhou M."/>
            <person name="Andersen M.R."/>
            <person name="Archer D.B."/>
            <person name="Baker S.E."/>
            <person name="Benoit I."/>
            <person name="Brakhage A.A."/>
            <person name="Braus G.H."/>
            <person name="Fischer R."/>
            <person name="Frisvad J.C."/>
            <person name="Goldman G.H."/>
            <person name="Houbraken J."/>
            <person name="Oakley B."/>
            <person name="Pocsi I."/>
            <person name="Scazzocchio C."/>
            <person name="Seiboth B."/>
            <person name="vanKuyk P.A."/>
            <person name="Wortman J."/>
            <person name="Dyer P.S."/>
            <person name="Grigoriev I.V."/>
        </authorList>
    </citation>
    <scope>NUCLEOTIDE SEQUENCE [LARGE SCALE GENOMIC DNA]</scope>
    <source>
        <strain evidence="6">CBS 506.65</strain>
    </source>
</reference>
<dbReference type="PANTHER" id="PTHR39461">
    <property type="entry name" value="LEA DOMAIN PROTEIN (AFU_ORTHOLOGUE AFUA_8G04920)"/>
    <property type="match status" value="1"/>
</dbReference>
<feature type="compositionally biased region" description="Acidic residues" evidence="2">
    <location>
        <begin position="832"/>
        <end position="841"/>
    </location>
</feature>
<feature type="compositionally biased region" description="Acidic residues" evidence="2">
    <location>
        <begin position="284"/>
        <end position="298"/>
    </location>
</feature>
<feature type="transmembrane region" description="Helical" evidence="3">
    <location>
        <begin position="1212"/>
        <end position="1234"/>
    </location>
</feature>
<feature type="compositionally biased region" description="Polar residues" evidence="2">
    <location>
        <begin position="1"/>
        <end position="12"/>
    </location>
</feature>
<keyword evidence="1" id="KW-0175">Coiled coil</keyword>
<evidence type="ECO:0000313" key="6">
    <source>
        <dbReference type="Proteomes" id="UP000184188"/>
    </source>
</evidence>
<evidence type="ECO:0000256" key="3">
    <source>
        <dbReference type="SAM" id="Phobius"/>
    </source>
</evidence>
<feature type="region of interest" description="Disordered" evidence="2">
    <location>
        <begin position="1"/>
        <end position="105"/>
    </location>
</feature>
<evidence type="ECO:0000313" key="5">
    <source>
        <dbReference type="EMBL" id="OJJ46071.1"/>
    </source>
</evidence>
<dbReference type="Gene3D" id="1.20.120.20">
    <property type="entry name" value="Apolipoprotein"/>
    <property type="match status" value="1"/>
</dbReference>